<keyword evidence="2" id="KW-0238">DNA-binding</keyword>
<dbReference type="EMBL" id="AKAU01000016">
    <property type="protein sequence ID" value="EIN02643.1"/>
    <property type="molecule type" value="Genomic_DNA"/>
</dbReference>
<dbReference type="InterPro" id="IPR008920">
    <property type="entry name" value="TF_FadR/GntR_C"/>
</dbReference>
<keyword evidence="6" id="KW-1185">Reference proteome</keyword>
<evidence type="ECO:0000256" key="2">
    <source>
        <dbReference type="ARBA" id="ARBA00023125"/>
    </source>
</evidence>
<dbReference type="SUPFAM" id="SSF48008">
    <property type="entry name" value="GntR ligand-binding domain-like"/>
    <property type="match status" value="1"/>
</dbReference>
<dbReference type="Pfam" id="PF00392">
    <property type="entry name" value="GntR"/>
    <property type="match status" value="1"/>
</dbReference>
<sequence length="272" mass="29880">MDYDPCRLLMYNLYTAYSQNFEVSMPTAKTASKKAPARHAPTLESIATRYHARLRTLDTTGDSLSDGVVVPALREAIVEGVLAPGSRLSEVQVAKQLNVSRTPMREAFAQLEREGLVTILPRVGAYVRAVSLRDVEEIYTVRAALECLAVQLASERITALGAAQLDDVISAMQASVEADDPASYVDALDRFYMIVMTIADNRTLQQNHAALIGPVRRLRRIAMSRGGRMRASFEQAVRIRDAIVNRTADVQDLMREQLQGACAAALDVLKSA</sequence>
<dbReference type="InterPro" id="IPR011711">
    <property type="entry name" value="GntR_C"/>
</dbReference>
<dbReference type="SUPFAM" id="SSF46785">
    <property type="entry name" value="Winged helix' DNA-binding domain"/>
    <property type="match status" value="1"/>
</dbReference>
<organism evidence="5 6">
    <name type="scientific">Paraburkholderia hospita</name>
    <dbReference type="NCBI Taxonomy" id="169430"/>
    <lineage>
        <taxon>Bacteria</taxon>
        <taxon>Pseudomonadati</taxon>
        <taxon>Pseudomonadota</taxon>
        <taxon>Betaproteobacteria</taxon>
        <taxon>Burkholderiales</taxon>
        <taxon>Burkholderiaceae</taxon>
        <taxon>Paraburkholderia</taxon>
    </lineage>
</organism>
<accession>A0ABN0FUU2</accession>
<evidence type="ECO:0000256" key="1">
    <source>
        <dbReference type="ARBA" id="ARBA00023015"/>
    </source>
</evidence>
<dbReference type="Proteomes" id="UP000004980">
    <property type="component" value="Unassembled WGS sequence"/>
</dbReference>
<dbReference type="Gene3D" id="1.20.120.530">
    <property type="entry name" value="GntR ligand-binding domain-like"/>
    <property type="match status" value="1"/>
</dbReference>
<proteinExistence type="predicted"/>
<dbReference type="CDD" id="cd07377">
    <property type="entry name" value="WHTH_GntR"/>
    <property type="match status" value="1"/>
</dbReference>
<evidence type="ECO:0000259" key="4">
    <source>
        <dbReference type="PROSITE" id="PS50949"/>
    </source>
</evidence>
<evidence type="ECO:0000313" key="6">
    <source>
        <dbReference type="Proteomes" id="UP000004980"/>
    </source>
</evidence>
<reference evidence="5 6" key="1">
    <citation type="journal article" date="2012" name="J. Bacteriol.">
        <title>Draft Genome Sequence of the Soil Bacterium Burkholderia terrae Strain BS001, Which Interacts with Fungal Surface Structures.</title>
        <authorList>
            <person name="Nazir R."/>
            <person name="Hansen M.A."/>
            <person name="Sorensen S."/>
            <person name="van Elsas J.D."/>
        </authorList>
    </citation>
    <scope>NUCLEOTIDE SEQUENCE [LARGE SCALE GENOMIC DNA]</scope>
    <source>
        <strain evidence="5 6">BS001</strain>
    </source>
</reference>
<dbReference type="PROSITE" id="PS50949">
    <property type="entry name" value="HTH_GNTR"/>
    <property type="match status" value="1"/>
</dbReference>
<protein>
    <submittedName>
        <fullName evidence="5">GntR family transcriptional regulator</fullName>
    </submittedName>
</protein>
<comment type="caution">
    <text evidence="5">The sequence shown here is derived from an EMBL/GenBank/DDBJ whole genome shotgun (WGS) entry which is preliminary data.</text>
</comment>
<feature type="domain" description="HTH gntR-type" evidence="4">
    <location>
        <begin position="63"/>
        <end position="130"/>
    </location>
</feature>
<evidence type="ECO:0000256" key="3">
    <source>
        <dbReference type="ARBA" id="ARBA00023163"/>
    </source>
</evidence>
<dbReference type="PRINTS" id="PR00035">
    <property type="entry name" value="HTHGNTR"/>
</dbReference>
<keyword evidence="3" id="KW-0804">Transcription</keyword>
<dbReference type="InterPro" id="IPR036388">
    <property type="entry name" value="WH-like_DNA-bd_sf"/>
</dbReference>
<dbReference type="SMART" id="SM00895">
    <property type="entry name" value="FCD"/>
    <property type="match status" value="1"/>
</dbReference>
<evidence type="ECO:0000313" key="5">
    <source>
        <dbReference type="EMBL" id="EIN02643.1"/>
    </source>
</evidence>
<dbReference type="Pfam" id="PF07729">
    <property type="entry name" value="FCD"/>
    <property type="match status" value="1"/>
</dbReference>
<dbReference type="InterPro" id="IPR000524">
    <property type="entry name" value="Tscrpt_reg_HTH_GntR"/>
</dbReference>
<dbReference type="Gene3D" id="1.10.10.10">
    <property type="entry name" value="Winged helix-like DNA-binding domain superfamily/Winged helix DNA-binding domain"/>
    <property type="match status" value="1"/>
</dbReference>
<dbReference type="SMART" id="SM00345">
    <property type="entry name" value="HTH_GNTR"/>
    <property type="match status" value="1"/>
</dbReference>
<dbReference type="PANTHER" id="PTHR43537:SF5">
    <property type="entry name" value="UXU OPERON TRANSCRIPTIONAL REGULATOR"/>
    <property type="match status" value="1"/>
</dbReference>
<dbReference type="InterPro" id="IPR036390">
    <property type="entry name" value="WH_DNA-bd_sf"/>
</dbReference>
<keyword evidence="1" id="KW-0805">Transcription regulation</keyword>
<gene>
    <name evidence="5" type="ORF">WQE_02807</name>
</gene>
<dbReference type="PANTHER" id="PTHR43537">
    <property type="entry name" value="TRANSCRIPTIONAL REGULATOR, GNTR FAMILY"/>
    <property type="match status" value="1"/>
</dbReference>
<name>A0ABN0FUU2_9BURK</name>